<evidence type="ECO:0000313" key="3">
    <source>
        <dbReference type="Proteomes" id="UP000721954"/>
    </source>
</evidence>
<name>A0ABS3XR37_9ACTN</name>
<accession>A0ABS3XR37</accession>
<dbReference type="EMBL" id="JAFFZM010000003">
    <property type="protein sequence ID" value="MBO8197880.1"/>
    <property type="molecule type" value="Genomic_DNA"/>
</dbReference>
<organism evidence="2 3">
    <name type="scientific">Streptomyces smyrnaeus</name>
    <dbReference type="NCBI Taxonomy" id="1387713"/>
    <lineage>
        <taxon>Bacteria</taxon>
        <taxon>Bacillati</taxon>
        <taxon>Actinomycetota</taxon>
        <taxon>Actinomycetes</taxon>
        <taxon>Kitasatosporales</taxon>
        <taxon>Streptomycetaceae</taxon>
        <taxon>Streptomyces</taxon>
    </lineage>
</organism>
<proteinExistence type="predicted"/>
<protein>
    <submittedName>
        <fullName evidence="2">FAD-dependent oxidoreductase</fullName>
    </submittedName>
</protein>
<feature type="domain" description="FAD dependent oxidoreductase" evidence="1">
    <location>
        <begin position="14"/>
        <end position="73"/>
    </location>
</feature>
<evidence type="ECO:0000313" key="2">
    <source>
        <dbReference type="EMBL" id="MBO8197880.1"/>
    </source>
</evidence>
<evidence type="ECO:0000259" key="1">
    <source>
        <dbReference type="Pfam" id="PF01266"/>
    </source>
</evidence>
<dbReference type="Proteomes" id="UP000721954">
    <property type="component" value="Unassembled WGS sequence"/>
</dbReference>
<dbReference type="Gene3D" id="3.50.50.60">
    <property type="entry name" value="FAD/NAD(P)-binding domain"/>
    <property type="match status" value="1"/>
</dbReference>
<dbReference type="Pfam" id="PF01266">
    <property type="entry name" value="DAO"/>
    <property type="match status" value="1"/>
</dbReference>
<comment type="caution">
    <text evidence="2">The sequence shown here is derived from an EMBL/GenBank/DDBJ whole genome shotgun (WGS) entry which is preliminary data.</text>
</comment>
<reference evidence="2 3" key="1">
    <citation type="submission" date="2021-02" db="EMBL/GenBank/DDBJ databases">
        <title>Streptomyces spirodelae sp. nov., isolated from duckweed.</title>
        <authorList>
            <person name="Saimee Y."/>
            <person name="Duangmal K."/>
        </authorList>
    </citation>
    <scope>NUCLEOTIDE SEQUENCE [LARGE SCALE GENOMIC DNA]</scope>
    <source>
        <strain evidence="2 3">DSM 42105</strain>
    </source>
</reference>
<dbReference type="SUPFAM" id="SSF51971">
    <property type="entry name" value="Nucleotide-binding domain"/>
    <property type="match status" value="1"/>
</dbReference>
<sequence length="77" mass="7550">MRGTTPAAPHNSPDVLVLGGGLIGLATAWRAAGSGLTVTVADPEPGGGAARVAAGMLAAVTELHYGEETLLDLNLAS</sequence>
<dbReference type="GeneID" id="96258181"/>
<keyword evidence="3" id="KW-1185">Reference proteome</keyword>
<dbReference type="InterPro" id="IPR006076">
    <property type="entry name" value="FAD-dep_OxRdtase"/>
</dbReference>
<dbReference type="RefSeq" id="WP_209209689.1">
    <property type="nucleotide sequence ID" value="NZ_JAFFZM010000003.1"/>
</dbReference>
<feature type="non-terminal residue" evidence="2">
    <location>
        <position position="77"/>
    </location>
</feature>
<gene>
    <name evidence="2" type="ORF">JW613_06145</name>
</gene>
<dbReference type="InterPro" id="IPR036188">
    <property type="entry name" value="FAD/NAD-bd_sf"/>
</dbReference>